<dbReference type="Gene3D" id="2.120.10.30">
    <property type="entry name" value="TolB, C-terminal domain"/>
    <property type="match status" value="2"/>
</dbReference>
<reference evidence="1" key="1">
    <citation type="submission" date="2021-03" db="EMBL/GenBank/DDBJ databases">
        <authorList>
            <person name="Bekaert M."/>
        </authorList>
    </citation>
    <scope>NUCLEOTIDE SEQUENCE</scope>
</reference>
<dbReference type="GO" id="GO:0060070">
    <property type="term" value="P:canonical Wnt signaling pathway"/>
    <property type="evidence" value="ECO:0007669"/>
    <property type="project" value="TreeGrafter"/>
</dbReference>
<dbReference type="InterPro" id="IPR050778">
    <property type="entry name" value="Cueball_EGF_LRP_Nidogen"/>
</dbReference>
<dbReference type="EMBL" id="CAJPWZ010001769">
    <property type="protein sequence ID" value="CAG2222929.1"/>
    <property type="molecule type" value="Genomic_DNA"/>
</dbReference>
<dbReference type="GO" id="GO:0005886">
    <property type="term" value="C:plasma membrane"/>
    <property type="evidence" value="ECO:0007669"/>
    <property type="project" value="TreeGrafter"/>
</dbReference>
<dbReference type="InterPro" id="IPR000033">
    <property type="entry name" value="LDLR_classB_rpt"/>
</dbReference>
<dbReference type="PANTHER" id="PTHR46513:SF13">
    <property type="entry name" value="EGF-LIKE DOMAIN-CONTAINING PROTEIN"/>
    <property type="match status" value="1"/>
</dbReference>
<evidence type="ECO:0000313" key="1">
    <source>
        <dbReference type="EMBL" id="CAG2222929.1"/>
    </source>
</evidence>
<keyword evidence="2" id="KW-1185">Reference proteome</keyword>
<sequence>MDSGIEKVLINLRTTAVSITYDVKGRYVYASSYDDKSIVRWIYYSEGRGLHRVTFDGLENQVVVNLTARPIGIEIDFVDQRVYWMELETGDLKSALYNGSDVKTVVSTNVKHNNREIGIGDDYVFFTSYNKILKIHKSLGQLPAVVYTGPIQIYGLIFYKEGRQEKLLFSTSTKMKEINLDTGIVKELFNLSKTVYSITYDVKGRYMYASRYVYGSIVRFHYPNDQEVYLETVVNTPRPYSIKFDSENRHLYWTEYTSLRKIKRCITTIVNAPHPLGLTLDTHNRLIYYGEGNALHRVTFDGLENEVLVNQTERPIDIHIDFDDKRVYWMEYETGDLKSALYNGSDVKTVVSTSLTFNSRDIVIVNDYVYYTSSRNILKIHKSSGQMPTVVHTEPKQIFGLFVLYTRRVPLGNIRIEESEETYVITYEKASKLLL</sequence>
<proteinExistence type="predicted"/>
<dbReference type="InterPro" id="IPR011042">
    <property type="entry name" value="6-blade_b-propeller_TolB-like"/>
</dbReference>
<organism evidence="1 2">
    <name type="scientific">Mytilus edulis</name>
    <name type="common">Blue mussel</name>
    <dbReference type="NCBI Taxonomy" id="6550"/>
    <lineage>
        <taxon>Eukaryota</taxon>
        <taxon>Metazoa</taxon>
        <taxon>Spiralia</taxon>
        <taxon>Lophotrochozoa</taxon>
        <taxon>Mollusca</taxon>
        <taxon>Bivalvia</taxon>
        <taxon>Autobranchia</taxon>
        <taxon>Pteriomorphia</taxon>
        <taxon>Mytilida</taxon>
        <taxon>Mytiloidea</taxon>
        <taxon>Mytilidae</taxon>
        <taxon>Mytilinae</taxon>
        <taxon>Mytilus</taxon>
    </lineage>
</organism>
<comment type="caution">
    <text evidence="1">The sequence shown here is derived from an EMBL/GenBank/DDBJ whole genome shotgun (WGS) entry which is preliminary data.</text>
</comment>
<evidence type="ECO:0000313" key="2">
    <source>
        <dbReference type="Proteomes" id="UP000683360"/>
    </source>
</evidence>
<dbReference type="GO" id="GO:0017147">
    <property type="term" value="F:Wnt-protein binding"/>
    <property type="evidence" value="ECO:0007669"/>
    <property type="project" value="TreeGrafter"/>
</dbReference>
<gene>
    <name evidence="1" type="ORF">MEDL_36234</name>
</gene>
<protein>
    <submittedName>
        <fullName evidence="1">LRP2</fullName>
    </submittedName>
</protein>
<dbReference type="GO" id="GO:0042813">
    <property type="term" value="F:Wnt receptor activity"/>
    <property type="evidence" value="ECO:0007669"/>
    <property type="project" value="TreeGrafter"/>
</dbReference>
<dbReference type="PANTHER" id="PTHR46513">
    <property type="entry name" value="VITELLOGENIN RECEPTOR-LIKE PROTEIN-RELATED-RELATED"/>
    <property type="match status" value="1"/>
</dbReference>
<name>A0A8S3SWX5_MYTED</name>
<dbReference type="OrthoDB" id="382013at2759"/>
<dbReference type="SUPFAM" id="SSF63825">
    <property type="entry name" value="YWTD domain"/>
    <property type="match status" value="2"/>
</dbReference>
<dbReference type="Proteomes" id="UP000683360">
    <property type="component" value="Unassembled WGS sequence"/>
</dbReference>
<dbReference type="SMART" id="SM00135">
    <property type="entry name" value="LY"/>
    <property type="match status" value="3"/>
</dbReference>
<accession>A0A8S3SWX5</accession>
<dbReference type="AlphaFoldDB" id="A0A8S3SWX5"/>